<comment type="caution">
    <text evidence="2">The sequence shown here is derived from an EMBL/GenBank/DDBJ whole genome shotgun (WGS) entry which is preliminary data.</text>
</comment>
<evidence type="ECO:0000313" key="2">
    <source>
        <dbReference type="EMBL" id="CAE8639504.1"/>
    </source>
</evidence>
<sequence length="469" mass="51703">MADDWVRLIEGSECPPSTGEITCAEHGPWRHIKFPAGAFTVSRQVSVPENTVIEGVDNPNDEDKTKKPDYSRQTVFVASDGLSDGQACYCQNLKRTWEPLSPSNPYHCQDLTNEQVKSLRKGFLMFSNTVVKNIAFQGKDTLRPSDNGALCGGGVFETPGCVHNQCKFPHLMTGDGKPVTNVAIENVRLNDYMADPELASQLAVWVAQTTDTETPTSDVRVKNLVAMFLHADGINFHGFVQNAIVDDCYIQNTGDDIYAVWGSHFDTKGIVFQNSVGVDAGRARQNHYGSCVAVYGAKEATFRNLKCFAPEQNTRDCYDSRHNGETCNGCLGIIKESFDADYSGSVFTFTDNKFYVLKRWEENGHQIYDLTNPEETGRPEICNNEWTKGGLTINVDVASYTSLGGVAVDEGNGVGTAKYDCDLSCCKAYCTSQPACNSFAWSAQYQQCFLKDAVLQEGSAVFTTYIQNQ</sequence>
<gene>
    <name evidence="2" type="ORF">PGLA1383_LOCUS54535</name>
</gene>
<dbReference type="Proteomes" id="UP000654075">
    <property type="component" value="Unassembled WGS sequence"/>
</dbReference>
<dbReference type="InterPro" id="IPR012334">
    <property type="entry name" value="Pectin_lyas_fold"/>
</dbReference>
<dbReference type="OMA" id="HADGINF"/>
<dbReference type="EMBL" id="CAJNNV010032276">
    <property type="protein sequence ID" value="CAE8639504.1"/>
    <property type="molecule type" value="Genomic_DNA"/>
</dbReference>
<dbReference type="InterPro" id="IPR055149">
    <property type="entry name" value="Agl_cat_D2"/>
</dbReference>
<dbReference type="SUPFAM" id="SSF51126">
    <property type="entry name" value="Pectin lyase-like"/>
    <property type="match status" value="1"/>
</dbReference>
<proteinExistence type="predicted"/>
<evidence type="ECO:0000259" key="1">
    <source>
        <dbReference type="Pfam" id="PF22816"/>
    </source>
</evidence>
<dbReference type="OrthoDB" id="406385at2759"/>
<feature type="domain" description="Alpha-1,3-glucanase catalytic" evidence="1">
    <location>
        <begin position="175"/>
        <end position="306"/>
    </location>
</feature>
<dbReference type="Pfam" id="PF22816">
    <property type="entry name" value="CatAgl_D2"/>
    <property type="match status" value="1"/>
</dbReference>
<organism evidence="2 3">
    <name type="scientific">Polarella glacialis</name>
    <name type="common">Dinoflagellate</name>
    <dbReference type="NCBI Taxonomy" id="89957"/>
    <lineage>
        <taxon>Eukaryota</taxon>
        <taxon>Sar</taxon>
        <taxon>Alveolata</taxon>
        <taxon>Dinophyceae</taxon>
        <taxon>Suessiales</taxon>
        <taxon>Suessiaceae</taxon>
        <taxon>Polarella</taxon>
    </lineage>
</organism>
<protein>
    <recommendedName>
        <fullName evidence="1">Alpha-1,3-glucanase catalytic domain-containing protein</fullName>
    </recommendedName>
</protein>
<accession>A0A813HN44</accession>
<name>A0A813HN44_POLGL</name>
<evidence type="ECO:0000313" key="3">
    <source>
        <dbReference type="Proteomes" id="UP000654075"/>
    </source>
</evidence>
<reference evidence="2" key="1">
    <citation type="submission" date="2021-02" db="EMBL/GenBank/DDBJ databases">
        <authorList>
            <person name="Dougan E. K."/>
            <person name="Rhodes N."/>
            <person name="Thang M."/>
            <person name="Chan C."/>
        </authorList>
    </citation>
    <scope>NUCLEOTIDE SEQUENCE</scope>
</reference>
<keyword evidence="3" id="KW-1185">Reference proteome</keyword>
<dbReference type="AlphaFoldDB" id="A0A813HN44"/>
<dbReference type="InterPro" id="IPR011050">
    <property type="entry name" value="Pectin_lyase_fold/virulence"/>
</dbReference>
<dbReference type="Gene3D" id="2.160.20.10">
    <property type="entry name" value="Single-stranded right-handed beta-helix, Pectin lyase-like"/>
    <property type="match status" value="1"/>
</dbReference>